<dbReference type="InterPro" id="IPR052748">
    <property type="entry name" value="ISR_Activator"/>
</dbReference>
<reference evidence="3" key="1">
    <citation type="submission" date="2016-10" db="EMBL/GenBank/DDBJ databases">
        <authorList>
            <person name="Varghese N."/>
            <person name="Submissions S."/>
        </authorList>
    </citation>
    <scope>NUCLEOTIDE SEQUENCE [LARGE SCALE GENOMIC DNA]</scope>
    <source>
        <strain evidence="3">DSM 18887</strain>
    </source>
</reference>
<dbReference type="AlphaFoldDB" id="A0A1H9L1P2"/>
<dbReference type="PANTHER" id="PTHR45011">
    <property type="entry name" value="DAP3-BINDING CELL DEATH ENHANCER 1"/>
    <property type="match status" value="1"/>
</dbReference>
<sequence>MSKKLLLAMTGLLLTLNTASAYAASLAKGLKAFEAKDYSTAMTELKPLINDNNLDAMNLVGQMYEFGLGVEADEQAAVKLYNRCSAQGHLACVNSLRAYKDKGYKVELKTVEPAAESGDATAQNRLGEMYEFGYGVKRDPAQAFKWYSLAADQGLVVAQHNLGRAYNFGTGVQQDFAMAEKWYRKAAEQGHMDAMFFLGALYSNNHGEEADQQTNIIAYAWLQNALELGNQTATAIQSRIVMKLSDSELEQAKALAAEYKEKFVTPFK</sequence>
<name>A0A1H9L1P2_9GAMM</name>
<feature type="signal peptide" evidence="1">
    <location>
        <begin position="1"/>
        <end position="23"/>
    </location>
</feature>
<dbReference type="Proteomes" id="UP000198749">
    <property type="component" value="Unassembled WGS sequence"/>
</dbReference>
<dbReference type="SUPFAM" id="SSF81901">
    <property type="entry name" value="HCP-like"/>
    <property type="match status" value="1"/>
</dbReference>
<dbReference type="SMART" id="SM00671">
    <property type="entry name" value="SEL1"/>
    <property type="match status" value="4"/>
</dbReference>
<dbReference type="STRING" id="355243.SAMN03080615_03729"/>
<dbReference type="InterPro" id="IPR006597">
    <property type="entry name" value="Sel1-like"/>
</dbReference>
<proteinExistence type="predicted"/>
<evidence type="ECO:0000313" key="3">
    <source>
        <dbReference type="Proteomes" id="UP000198749"/>
    </source>
</evidence>
<feature type="chain" id="PRO_5011452049" evidence="1">
    <location>
        <begin position="24"/>
        <end position="268"/>
    </location>
</feature>
<protein>
    <submittedName>
        <fullName evidence="2">TPR repeat</fullName>
    </submittedName>
</protein>
<dbReference type="RefSeq" id="WP_091361197.1">
    <property type="nucleotide sequence ID" value="NZ_AP025284.1"/>
</dbReference>
<evidence type="ECO:0000313" key="2">
    <source>
        <dbReference type="EMBL" id="SER04923.1"/>
    </source>
</evidence>
<dbReference type="OrthoDB" id="9204495at2"/>
<accession>A0A1H9L1P2</accession>
<organism evidence="2 3">
    <name type="scientific">Amphritea atlantica</name>
    <dbReference type="NCBI Taxonomy" id="355243"/>
    <lineage>
        <taxon>Bacteria</taxon>
        <taxon>Pseudomonadati</taxon>
        <taxon>Pseudomonadota</taxon>
        <taxon>Gammaproteobacteria</taxon>
        <taxon>Oceanospirillales</taxon>
        <taxon>Oceanospirillaceae</taxon>
        <taxon>Amphritea</taxon>
    </lineage>
</organism>
<dbReference type="PANTHER" id="PTHR45011:SF1">
    <property type="entry name" value="DAP3-BINDING CELL DEATH ENHANCER 1"/>
    <property type="match status" value="1"/>
</dbReference>
<dbReference type="Gene3D" id="1.25.40.10">
    <property type="entry name" value="Tetratricopeptide repeat domain"/>
    <property type="match status" value="1"/>
</dbReference>
<dbReference type="InterPro" id="IPR011990">
    <property type="entry name" value="TPR-like_helical_dom_sf"/>
</dbReference>
<dbReference type="Pfam" id="PF08238">
    <property type="entry name" value="Sel1"/>
    <property type="match status" value="4"/>
</dbReference>
<evidence type="ECO:0000256" key="1">
    <source>
        <dbReference type="SAM" id="SignalP"/>
    </source>
</evidence>
<gene>
    <name evidence="2" type="ORF">SAMN03080615_03729</name>
</gene>
<dbReference type="EMBL" id="FOGB01000015">
    <property type="protein sequence ID" value="SER04923.1"/>
    <property type="molecule type" value="Genomic_DNA"/>
</dbReference>
<keyword evidence="1" id="KW-0732">Signal</keyword>
<keyword evidence="3" id="KW-1185">Reference proteome</keyword>